<reference evidence="2 3" key="1">
    <citation type="journal article" date="2019" name="Biochem. Eng. J.">
        <title>Metabolic engineering of the marine bacteria Neptunomonas concharum for the production of acetoin and meso-2,3-butanediol from acetate.</title>
        <authorList>
            <person name="Li W."/>
            <person name="Pu N."/>
            <person name="Liu C.-X."/>
            <person name="Yuan Q.-P."/>
            <person name="Li Z.-J."/>
        </authorList>
    </citation>
    <scope>NUCLEOTIDE SEQUENCE [LARGE SCALE GENOMIC DNA]</scope>
    <source>
        <strain evidence="2 3">JCM17730</strain>
    </source>
</reference>
<dbReference type="Gene3D" id="3.10.129.10">
    <property type="entry name" value="Hotdog Thioesterase"/>
    <property type="match status" value="1"/>
</dbReference>
<evidence type="ECO:0000313" key="2">
    <source>
        <dbReference type="EMBL" id="QEQ97293.1"/>
    </source>
</evidence>
<dbReference type="EMBL" id="CP043869">
    <property type="protein sequence ID" value="QEQ97293.1"/>
    <property type="molecule type" value="Genomic_DNA"/>
</dbReference>
<organism evidence="2 3">
    <name type="scientific">Neptunomonas concharum</name>
    <dbReference type="NCBI Taxonomy" id="1031538"/>
    <lineage>
        <taxon>Bacteria</taxon>
        <taxon>Pseudomonadati</taxon>
        <taxon>Pseudomonadota</taxon>
        <taxon>Gammaproteobacteria</taxon>
        <taxon>Oceanospirillales</taxon>
        <taxon>Oceanospirillaceae</taxon>
        <taxon>Neptunomonas</taxon>
    </lineage>
</organism>
<dbReference type="InterPro" id="IPR012660">
    <property type="entry name" value="YiiD_C"/>
</dbReference>
<name>A0A5P1RCG5_9GAMM</name>
<dbReference type="RefSeq" id="WP_138987065.1">
    <property type="nucleotide sequence ID" value="NZ_CP043869.1"/>
</dbReference>
<feature type="domain" description="Thioesterase putative" evidence="1">
    <location>
        <begin position="12"/>
        <end position="148"/>
    </location>
</feature>
<proteinExistence type="predicted"/>
<sequence>MAIEQDPKVFLEWLKAEIPLLNHMGIEKLNFNGESLTMAAALSPNVNDKGTGFGGSLATLATISGWSLTTLLLRERGLNCDVMIRDCQLNFQAPVTDDFIAKVSLPSELEVEGFLARLAEKGKARLGLNIAILQSEQSKLLMAANYVAVTRT</sequence>
<dbReference type="InterPro" id="IPR029069">
    <property type="entry name" value="HotDog_dom_sf"/>
</dbReference>
<evidence type="ECO:0000313" key="3">
    <source>
        <dbReference type="Proteomes" id="UP000324760"/>
    </source>
</evidence>
<keyword evidence="3" id="KW-1185">Reference proteome</keyword>
<dbReference type="SUPFAM" id="SSF54637">
    <property type="entry name" value="Thioesterase/thiol ester dehydrase-isomerase"/>
    <property type="match status" value="1"/>
</dbReference>
<accession>A0A5P1RCG5</accession>
<protein>
    <recommendedName>
        <fullName evidence="1">Thioesterase putative domain-containing protein</fullName>
    </recommendedName>
</protein>
<dbReference type="AlphaFoldDB" id="A0A5P1RCG5"/>
<dbReference type="NCBIfam" id="TIGR02447">
    <property type="entry name" value="yiiD_Cterm"/>
    <property type="match status" value="1"/>
</dbReference>
<dbReference type="Proteomes" id="UP000324760">
    <property type="component" value="Chromosome"/>
</dbReference>
<dbReference type="KEGG" id="ncu:F0U83_11525"/>
<dbReference type="Pfam" id="PF09500">
    <property type="entry name" value="YiiD_C"/>
    <property type="match status" value="1"/>
</dbReference>
<dbReference type="OrthoDB" id="572024at2"/>
<evidence type="ECO:0000259" key="1">
    <source>
        <dbReference type="Pfam" id="PF09500"/>
    </source>
</evidence>
<gene>
    <name evidence="2" type="ORF">F0U83_11525</name>
</gene>